<keyword evidence="3" id="KW-1185">Reference proteome</keyword>
<dbReference type="EMBL" id="NSKB01000016">
    <property type="protein sequence ID" value="PAU74071.1"/>
    <property type="molecule type" value="Genomic_DNA"/>
</dbReference>
<proteinExistence type="predicted"/>
<keyword evidence="1" id="KW-0175">Coiled coil</keyword>
<organism evidence="2 3">
    <name type="scientific">Halomonas salipaludis</name>
    <dbReference type="NCBI Taxonomy" id="2032625"/>
    <lineage>
        <taxon>Bacteria</taxon>
        <taxon>Pseudomonadati</taxon>
        <taxon>Pseudomonadota</taxon>
        <taxon>Gammaproteobacteria</taxon>
        <taxon>Oceanospirillales</taxon>
        <taxon>Halomonadaceae</taxon>
        <taxon>Halomonas</taxon>
    </lineage>
</organism>
<feature type="coiled-coil region" evidence="1">
    <location>
        <begin position="18"/>
        <end position="59"/>
    </location>
</feature>
<dbReference type="AlphaFoldDB" id="A0A2A2EMA2"/>
<evidence type="ECO:0000313" key="2">
    <source>
        <dbReference type="EMBL" id="PAU74071.1"/>
    </source>
</evidence>
<name>A0A2A2EMA2_9GAMM</name>
<evidence type="ECO:0000256" key="1">
    <source>
        <dbReference type="SAM" id="Coils"/>
    </source>
</evidence>
<accession>A0A2A2EMA2</accession>
<gene>
    <name evidence="2" type="ORF">CK498_24530</name>
</gene>
<sequence length="77" mass="8713">MMLLRQLEQQQHDSESLVSGLSTDLARLQTALNAQQAESQALRRELAHSDRQNAELIERLTGRVDALTTLLGDLRMR</sequence>
<comment type="caution">
    <text evidence="2">The sequence shown here is derived from an EMBL/GenBank/DDBJ whole genome shotgun (WGS) entry which is preliminary data.</text>
</comment>
<protein>
    <submittedName>
        <fullName evidence="2">Uncharacterized protein</fullName>
    </submittedName>
</protein>
<reference evidence="2 3" key="1">
    <citation type="submission" date="2017-08" db="EMBL/GenBank/DDBJ databases">
        <title>Halomonas alkalisoli sp. nov., isolated from saline alkaline soil.</title>
        <authorList>
            <person name="Wang D."/>
            <person name="Zhang G."/>
        </authorList>
    </citation>
    <scope>NUCLEOTIDE SEQUENCE [LARGE SCALE GENOMIC DNA]</scope>
    <source>
        <strain evidence="2 3">WRN001</strain>
    </source>
</reference>
<dbReference type="Proteomes" id="UP000217771">
    <property type="component" value="Unassembled WGS sequence"/>
</dbReference>
<evidence type="ECO:0000313" key="3">
    <source>
        <dbReference type="Proteomes" id="UP000217771"/>
    </source>
</evidence>